<name>A0A1C6SBU5_9ACTN</name>
<dbReference type="STRING" id="47866.GA0074694_4667"/>
<proteinExistence type="predicted"/>
<dbReference type="GO" id="GO:0016747">
    <property type="term" value="F:acyltransferase activity, transferring groups other than amino-acyl groups"/>
    <property type="evidence" value="ECO:0007669"/>
    <property type="project" value="InterPro"/>
</dbReference>
<dbReference type="Proteomes" id="UP000198906">
    <property type="component" value="Unassembled WGS sequence"/>
</dbReference>
<evidence type="ECO:0000313" key="3">
    <source>
        <dbReference type="Proteomes" id="UP000198906"/>
    </source>
</evidence>
<dbReference type="SUPFAM" id="SSF55729">
    <property type="entry name" value="Acyl-CoA N-acyltransferases (Nat)"/>
    <property type="match status" value="1"/>
</dbReference>
<organism evidence="2 3">
    <name type="scientific">Micromonospora inyonensis</name>
    <dbReference type="NCBI Taxonomy" id="47866"/>
    <lineage>
        <taxon>Bacteria</taxon>
        <taxon>Bacillati</taxon>
        <taxon>Actinomycetota</taxon>
        <taxon>Actinomycetes</taxon>
        <taxon>Micromonosporales</taxon>
        <taxon>Micromonosporaceae</taxon>
        <taxon>Micromonospora</taxon>
    </lineage>
</organism>
<keyword evidence="3" id="KW-1185">Reference proteome</keyword>
<protein>
    <submittedName>
        <fullName evidence="2">Acetyltransferase (GNAT) family protein</fullName>
    </submittedName>
</protein>
<dbReference type="PROSITE" id="PS51186">
    <property type="entry name" value="GNAT"/>
    <property type="match status" value="1"/>
</dbReference>
<dbReference type="InterPro" id="IPR000182">
    <property type="entry name" value="GNAT_dom"/>
</dbReference>
<dbReference type="Pfam" id="PF00583">
    <property type="entry name" value="Acetyltransf_1"/>
    <property type="match status" value="1"/>
</dbReference>
<dbReference type="AlphaFoldDB" id="A0A1C6SBU5"/>
<dbReference type="InterPro" id="IPR016181">
    <property type="entry name" value="Acyl_CoA_acyltransferase"/>
</dbReference>
<feature type="domain" description="N-acetyltransferase" evidence="1">
    <location>
        <begin position="133"/>
        <end position="282"/>
    </location>
</feature>
<dbReference type="Gene3D" id="3.40.630.30">
    <property type="match status" value="1"/>
</dbReference>
<evidence type="ECO:0000259" key="1">
    <source>
        <dbReference type="PROSITE" id="PS51186"/>
    </source>
</evidence>
<evidence type="ECO:0000313" key="2">
    <source>
        <dbReference type="EMBL" id="SCL26954.1"/>
    </source>
</evidence>
<dbReference type="EMBL" id="FMHU01000002">
    <property type="protein sequence ID" value="SCL26954.1"/>
    <property type="molecule type" value="Genomic_DNA"/>
</dbReference>
<sequence>MPRPALTPVTTATPELVELINADRMPGQPACTLAMVQAAIDGTSPVDSAWWAELADLRTEVLPGADGTPAGAIAYARRPRDGAGVILWLHAREVPAVVRALLDHALVELAGCPTVEAFTFATALGLGLEALPVRHRPATHSALTDLGFAGSDLWRYMCRDLPAAGLPTCAYRTRRDEDRRVLEVERDGKVIAEATIGDPVDGVGVLWWIGVEPVARGDGLGLRMLGAALAELAASGAQQVILYVDDDAPDDDPERSRAAANAMYERAGFAEVDRLWSYQLTR</sequence>
<gene>
    <name evidence="2" type="ORF">GA0074694_4667</name>
</gene>
<keyword evidence="2" id="KW-0808">Transferase</keyword>
<reference evidence="3" key="1">
    <citation type="submission" date="2016-06" db="EMBL/GenBank/DDBJ databases">
        <authorList>
            <person name="Varghese N."/>
        </authorList>
    </citation>
    <scope>NUCLEOTIDE SEQUENCE [LARGE SCALE GENOMIC DNA]</scope>
    <source>
        <strain evidence="3">DSM 46123</strain>
    </source>
</reference>
<accession>A0A1C6SBU5</accession>